<evidence type="ECO:0000313" key="2">
    <source>
        <dbReference type="Proteomes" id="UP000414136"/>
    </source>
</evidence>
<dbReference type="RefSeq" id="WP_150627960.1">
    <property type="nucleotide sequence ID" value="NZ_CABPSQ010000026.1"/>
</dbReference>
<dbReference type="EMBL" id="CABPSQ010000026">
    <property type="protein sequence ID" value="VVE77093.1"/>
    <property type="molecule type" value="Genomic_DNA"/>
</dbReference>
<reference evidence="1 2" key="1">
    <citation type="submission" date="2019-08" db="EMBL/GenBank/DDBJ databases">
        <authorList>
            <person name="Peeters C."/>
        </authorList>
    </citation>
    <scope>NUCLEOTIDE SEQUENCE [LARGE SCALE GENOMIC DNA]</scope>
    <source>
        <strain evidence="1 2">LMG 31118</strain>
    </source>
</reference>
<organism evidence="1 2">
    <name type="scientific">Pandoraea captiosa</name>
    <dbReference type="NCBI Taxonomy" id="2508302"/>
    <lineage>
        <taxon>Bacteria</taxon>
        <taxon>Pseudomonadati</taxon>
        <taxon>Pseudomonadota</taxon>
        <taxon>Betaproteobacteria</taxon>
        <taxon>Burkholderiales</taxon>
        <taxon>Burkholderiaceae</taxon>
        <taxon>Pandoraea</taxon>
    </lineage>
</organism>
<name>A0A5E5AXR1_9BURK</name>
<protein>
    <submittedName>
        <fullName evidence="1">Uncharacterized protein</fullName>
    </submittedName>
</protein>
<dbReference type="Proteomes" id="UP000414136">
    <property type="component" value="Unassembled WGS sequence"/>
</dbReference>
<sequence length="181" mass="20279">MKSHPDMQGSHIQTVGYVMLKTLVFSALFHGGALWAEGRTTVDKDYGKDVFFLAPPGEREQLLGRMDIYASKAEPDGAKIELLNINRYGACSLHIPPRAGANVFKKAPDGTLERIGSPARLVDTYDRIVAAGCADRAERGEINIRWDDGKWQAYKETGFNYSDDYKRLLELNRADKKQSVR</sequence>
<proteinExistence type="predicted"/>
<gene>
    <name evidence="1" type="ORF">PCA31118_05389</name>
</gene>
<keyword evidence="2" id="KW-1185">Reference proteome</keyword>
<accession>A0A5E5AXR1</accession>
<dbReference type="OrthoDB" id="9803192at2"/>
<dbReference type="AlphaFoldDB" id="A0A5E5AXR1"/>
<evidence type="ECO:0000313" key="1">
    <source>
        <dbReference type="EMBL" id="VVE77093.1"/>
    </source>
</evidence>